<evidence type="ECO:0000256" key="1">
    <source>
        <dbReference type="SAM" id="MobiDB-lite"/>
    </source>
</evidence>
<dbReference type="Proteomes" id="UP000242432">
    <property type="component" value="Unassembled WGS sequence"/>
</dbReference>
<sequence length="249" mass="28140">MAIESALDILGTSILDNIKSNRNLRSDVALFSNVLLKNMLDSGVSLEKSLSKNTSTEKKTKTDSQDSSEQVENEMQETSSTASSYQYKVCGIEHAYRLNQSLYGPDIEPVIRLDGTLNPINVLFYNNIIFNGNLNPDKLTDIDLGGKIALVLYIGSLMKEYPITNVDISTFNLMNQCSPQNTCSTCTSTQCYVIVLYIIGINLLFYIKDKKPDRFNYKDEKKKRLKDMKKKEDEQKENMKNFAAGFQFG</sequence>
<gene>
    <name evidence="2" type="ORF">SAMN02745213_01677</name>
</gene>
<feature type="region of interest" description="Disordered" evidence="1">
    <location>
        <begin position="47"/>
        <end position="79"/>
    </location>
</feature>
<dbReference type="AlphaFoldDB" id="A0A1T4VKU8"/>
<organism evidence="2 3">
    <name type="scientific">Succinivibrio dextrinosolvens DSM 3072</name>
    <dbReference type="NCBI Taxonomy" id="1123324"/>
    <lineage>
        <taxon>Bacteria</taxon>
        <taxon>Pseudomonadati</taxon>
        <taxon>Pseudomonadota</taxon>
        <taxon>Gammaproteobacteria</taxon>
        <taxon>Aeromonadales</taxon>
        <taxon>Succinivibrionaceae</taxon>
        <taxon>Succinivibrio</taxon>
    </lineage>
</organism>
<protein>
    <submittedName>
        <fullName evidence="2">Uncharacterized protein</fullName>
    </submittedName>
</protein>
<dbReference type="RefSeq" id="WP_159443067.1">
    <property type="nucleotide sequence ID" value="NZ_FUXX01000030.1"/>
</dbReference>
<feature type="compositionally biased region" description="Basic and acidic residues" evidence="1">
    <location>
        <begin position="55"/>
        <end position="64"/>
    </location>
</feature>
<dbReference type="STRING" id="83771.SAMN02910357_01925"/>
<keyword evidence="3" id="KW-1185">Reference proteome</keyword>
<name>A0A1T4VKU8_9GAMM</name>
<evidence type="ECO:0000313" key="3">
    <source>
        <dbReference type="Proteomes" id="UP000242432"/>
    </source>
</evidence>
<reference evidence="3" key="1">
    <citation type="submission" date="2017-02" db="EMBL/GenBank/DDBJ databases">
        <authorList>
            <person name="Varghese N."/>
            <person name="Submissions S."/>
        </authorList>
    </citation>
    <scope>NUCLEOTIDE SEQUENCE [LARGE SCALE GENOMIC DNA]</scope>
    <source>
        <strain evidence="3">DSM 3072</strain>
    </source>
</reference>
<proteinExistence type="predicted"/>
<dbReference type="EMBL" id="FUXX01000030">
    <property type="protein sequence ID" value="SKA65592.1"/>
    <property type="molecule type" value="Genomic_DNA"/>
</dbReference>
<evidence type="ECO:0000313" key="2">
    <source>
        <dbReference type="EMBL" id="SKA65592.1"/>
    </source>
</evidence>
<accession>A0A1T4VKU8</accession>